<evidence type="ECO:0000259" key="2">
    <source>
        <dbReference type="Pfam" id="PF23622"/>
    </source>
</evidence>
<dbReference type="SUPFAM" id="SSF52047">
    <property type="entry name" value="RNI-like"/>
    <property type="match status" value="1"/>
</dbReference>
<protein>
    <recommendedName>
        <fullName evidence="5">F-box domain-containing protein</fullName>
    </recommendedName>
</protein>
<name>A0ABQ9AL86_9ROSI</name>
<dbReference type="InterPro" id="IPR053772">
    <property type="entry name" value="At1g61320/At1g61330-like"/>
</dbReference>
<dbReference type="InterPro" id="IPR001810">
    <property type="entry name" value="F-box_dom"/>
</dbReference>
<dbReference type="SUPFAM" id="SSF81383">
    <property type="entry name" value="F-box domain"/>
    <property type="match status" value="1"/>
</dbReference>
<reference evidence="3" key="2">
    <citation type="journal article" date="2023" name="Int. J. Mol. Sci.">
        <title>De Novo Assembly and Annotation of 11 Diverse Shrub Willow (Salix) Genomes Reveals Novel Gene Organization in Sex-Linked Regions.</title>
        <authorList>
            <person name="Hyden B."/>
            <person name="Feng K."/>
            <person name="Yates T.B."/>
            <person name="Jawdy S."/>
            <person name="Cereghino C."/>
            <person name="Smart L.B."/>
            <person name="Muchero W."/>
        </authorList>
    </citation>
    <scope>NUCLEOTIDE SEQUENCE</scope>
    <source>
        <tissue evidence="3">Shoot tip</tissue>
    </source>
</reference>
<evidence type="ECO:0008006" key="5">
    <source>
        <dbReference type="Google" id="ProtNLM"/>
    </source>
</evidence>
<evidence type="ECO:0000313" key="4">
    <source>
        <dbReference type="Proteomes" id="UP001141253"/>
    </source>
</evidence>
<proteinExistence type="predicted"/>
<dbReference type="Pfam" id="PF23622">
    <property type="entry name" value="LRR_At1g61320_AtMIF1"/>
    <property type="match status" value="2"/>
</dbReference>
<organism evidence="3 4">
    <name type="scientific">Salix suchowensis</name>
    <dbReference type="NCBI Taxonomy" id="1278906"/>
    <lineage>
        <taxon>Eukaryota</taxon>
        <taxon>Viridiplantae</taxon>
        <taxon>Streptophyta</taxon>
        <taxon>Embryophyta</taxon>
        <taxon>Tracheophyta</taxon>
        <taxon>Spermatophyta</taxon>
        <taxon>Magnoliopsida</taxon>
        <taxon>eudicotyledons</taxon>
        <taxon>Gunneridae</taxon>
        <taxon>Pentapetalae</taxon>
        <taxon>rosids</taxon>
        <taxon>fabids</taxon>
        <taxon>Malpighiales</taxon>
        <taxon>Salicaceae</taxon>
        <taxon>Saliceae</taxon>
        <taxon>Salix</taxon>
    </lineage>
</organism>
<dbReference type="InterPro" id="IPR036047">
    <property type="entry name" value="F-box-like_dom_sf"/>
</dbReference>
<dbReference type="Pfam" id="PF00646">
    <property type="entry name" value="F-box"/>
    <property type="match status" value="1"/>
</dbReference>
<reference evidence="3" key="1">
    <citation type="submission" date="2022-10" db="EMBL/GenBank/DDBJ databases">
        <authorList>
            <person name="Hyden B.L."/>
            <person name="Feng K."/>
            <person name="Yates T."/>
            <person name="Jawdy S."/>
            <person name="Smart L.B."/>
            <person name="Muchero W."/>
        </authorList>
    </citation>
    <scope>NUCLEOTIDE SEQUENCE</scope>
    <source>
        <tissue evidence="3">Shoot tip</tissue>
    </source>
</reference>
<evidence type="ECO:0000313" key="3">
    <source>
        <dbReference type="EMBL" id="KAJ6349033.1"/>
    </source>
</evidence>
<feature type="domain" description="F-box" evidence="1">
    <location>
        <begin position="25"/>
        <end position="60"/>
    </location>
</feature>
<evidence type="ECO:0000259" key="1">
    <source>
        <dbReference type="Pfam" id="PF00646"/>
    </source>
</evidence>
<dbReference type="EMBL" id="JAPFFI010000018">
    <property type="protein sequence ID" value="KAJ6349033.1"/>
    <property type="molecule type" value="Genomic_DNA"/>
</dbReference>
<accession>A0ABQ9AL86</accession>
<dbReference type="Proteomes" id="UP001141253">
    <property type="component" value="Chromosome 19"/>
</dbReference>
<dbReference type="PANTHER" id="PTHR34145">
    <property type="entry name" value="OS02G0105600 PROTEIN"/>
    <property type="match status" value="1"/>
</dbReference>
<keyword evidence="4" id="KW-1185">Reference proteome</keyword>
<gene>
    <name evidence="3" type="ORF">OIU77_006591</name>
</gene>
<feature type="domain" description="At1g61320/AtMIF1 LRR" evidence="2">
    <location>
        <begin position="214"/>
        <end position="352"/>
    </location>
</feature>
<comment type="caution">
    <text evidence="3">The sequence shown here is derived from an EMBL/GenBank/DDBJ whole genome shotgun (WGS) entry which is preliminary data.</text>
</comment>
<dbReference type="InterPro" id="IPR055357">
    <property type="entry name" value="LRR_At1g61320_AtMIF1"/>
</dbReference>
<feature type="domain" description="At1g61320/AtMIF1 LRR" evidence="2">
    <location>
        <begin position="150"/>
        <end position="209"/>
    </location>
</feature>
<sequence length="520" mass="59419">MRATKKTKTTRSSMINYSIQELDLITELPEPIIQHIMSFLTYKDAAKMSVLSKHFASAWNCFPSISFDETLNMGSCARLKEDSYEQPINGIDSAIRYAIENKVKELKLDIVGRQKFKFQAHYNLPMKVFSAHSIAVLSLKGFMLEPPQNLTLNCPSIKELNLEKCKGMQTLKISGEKLKIVVIELCQGLDKVEIDASNLESFSFGGEAHSSCRINLVTCKSLKYLSLRNAQVTDEWIKHEVAQFLRLEVLKLVYCRLLENFHVSNSNLKTVELRNCFKLQKIEIYARSLNTFAYGGDLKPSQVIIYSPCVHAKLSLSADRGLSDHWYTNLREFLACFDHCNELEIDCDMDMALIVPINVRKNLLAPLYDLNYLKVVTEQKPKNINDLVDGLMWLAPCLSKLSFISNCQEKSLKLVTEQKPENINDLVDGLMWLAPRLSKLSFISNCQEKSLKFEYDKARTIEDDLDCCKLRPIKCWRHSIRKVTMGNFDDCENMILEKFLAQNALRLEATSREGNACAEV</sequence>
<dbReference type="InterPro" id="IPR032675">
    <property type="entry name" value="LRR_dom_sf"/>
</dbReference>
<dbReference type="Gene3D" id="3.80.10.10">
    <property type="entry name" value="Ribonuclease Inhibitor"/>
    <property type="match status" value="1"/>
</dbReference>